<feature type="compositionally biased region" description="Basic residues" evidence="6">
    <location>
        <begin position="215"/>
        <end position="227"/>
    </location>
</feature>
<dbReference type="PROSITE" id="PS00028">
    <property type="entry name" value="ZINC_FINGER_C2H2_1"/>
    <property type="match status" value="8"/>
</dbReference>
<dbReference type="Gene3D" id="3.30.160.60">
    <property type="entry name" value="Classic Zinc Finger"/>
    <property type="match status" value="9"/>
</dbReference>
<sequence>MNAETVTKMDEVIPSPRILDNEEVITGDSAPPRNLVASAALVLVVNAEDGGKEESRSVEEHAVADDLPPRLECLICGKQVEDDASNAASGSEEEGPFKLTLFEFCNLLKVNMPPRIKSSLKRYATPLCPTCHLTTAKVRCLLVQIEELERSLVAARTLIKEEIVVNFRQNCEEPDALMLSEILDAIKYIRNSITKDFSEAASKPANENETQTQPGKRKRKTSGKKATKKAENDASSPGKASETASHRSSFGRVVKRPKYFMMSEGEEDSGDEDRVEDGEKKFDPSQHLSTQNTLVPVPNIKTELLTSDVAAEHSADSTNFIPSEISKTEAINEDIEMSNESDAEYEVNSPEVNWSDGEISEEESEKPSKKTIKRKKTPRKKKLVPQKVQVKLVGTDGKELGSSEIKDGKVVIDDDFHKKMLDGEAIIQVDKEIMGVRVKCDRCDRTFTDANKKNRHIKRFHEGKKDIYVCKTCKKQFLKPKDLVEHRRKEHRPTEPKIDEDGRRTFECEFCPNGFKNHCDLQVHRRRHTGERPFKCEECDEGFISKERYEVHIEVTHPEVPPLKCEFCPRSFFRHHRLRDHNKSHTGERPYLCEICSSSFSQPAYLKYHQTKHKELNLEEYTCDECDRTFASPVNLKFHKETQHQKHYRYHCDVCGHGATHMSHLKLHMRAHTGEKPHTCPYCEKSFSRGSQLKIHVRSHTGERPYVCKTCEKTFTNSSKLRRHELTHVSGKSRRKNEIIKVTSLATESQDTDCSDIKIIPESITSEANVTDQNQSILKLEHVPTGGGEDVESEMQQQLITIEHTNGLTYQVLATNDVLNEPYTEYIILNGDISLA</sequence>
<evidence type="ECO:0000256" key="1">
    <source>
        <dbReference type="ARBA" id="ARBA00022723"/>
    </source>
</evidence>
<evidence type="ECO:0000313" key="9">
    <source>
        <dbReference type="Proteomes" id="UP001642540"/>
    </source>
</evidence>
<evidence type="ECO:0000256" key="3">
    <source>
        <dbReference type="ARBA" id="ARBA00022771"/>
    </source>
</evidence>
<feature type="region of interest" description="Disordered" evidence="6">
    <location>
        <begin position="337"/>
        <end position="382"/>
    </location>
</feature>
<dbReference type="PROSITE" id="PS50157">
    <property type="entry name" value="ZINC_FINGER_C2H2_2"/>
    <property type="match status" value="10"/>
</dbReference>
<gene>
    <name evidence="8" type="ORF">ODALV1_LOCUS2065</name>
</gene>
<keyword evidence="3 5" id="KW-0863">Zinc-finger</keyword>
<feature type="domain" description="C2H2-type" evidence="7">
    <location>
        <begin position="678"/>
        <end position="705"/>
    </location>
</feature>
<evidence type="ECO:0000256" key="2">
    <source>
        <dbReference type="ARBA" id="ARBA00022737"/>
    </source>
</evidence>
<feature type="domain" description="C2H2-type" evidence="7">
    <location>
        <begin position="621"/>
        <end position="649"/>
    </location>
</feature>
<dbReference type="SMART" id="SM00355">
    <property type="entry name" value="ZnF_C2H2"/>
    <property type="match status" value="10"/>
</dbReference>
<evidence type="ECO:0000256" key="5">
    <source>
        <dbReference type="PROSITE-ProRule" id="PRU00042"/>
    </source>
</evidence>
<dbReference type="PANTHER" id="PTHR24379">
    <property type="entry name" value="KRAB AND ZINC FINGER DOMAIN-CONTAINING"/>
    <property type="match status" value="1"/>
</dbReference>
<feature type="domain" description="C2H2-type" evidence="7">
    <location>
        <begin position="591"/>
        <end position="613"/>
    </location>
</feature>
<evidence type="ECO:0000313" key="8">
    <source>
        <dbReference type="EMBL" id="CAL8072228.1"/>
    </source>
</evidence>
<comment type="caution">
    <text evidence="8">The sequence shown here is derived from an EMBL/GenBank/DDBJ whole genome shotgun (WGS) entry which is preliminary data.</text>
</comment>
<dbReference type="InterPro" id="IPR013087">
    <property type="entry name" value="Znf_C2H2_type"/>
</dbReference>
<organism evidence="8 9">
    <name type="scientific">Orchesella dallaii</name>
    <dbReference type="NCBI Taxonomy" id="48710"/>
    <lineage>
        <taxon>Eukaryota</taxon>
        <taxon>Metazoa</taxon>
        <taxon>Ecdysozoa</taxon>
        <taxon>Arthropoda</taxon>
        <taxon>Hexapoda</taxon>
        <taxon>Collembola</taxon>
        <taxon>Entomobryomorpha</taxon>
        <taxon>Entomobryoidea</taxon>
        <taxon>Orchesellidae</taxon>
        <taxon>Orchesellinae</taxon>
        <taxon>Orchesella</taxon>
    </lineage>
</organism>
<dbReference type="InterPro" id="IPR036236">
    <property type="entry name" value="Znf_C2H2_sf"/>
</dbReference>
<feature type="domain" description="C2H2-type" evidence="7">
    <location>
        <begin position="563"/>
        <end position="590"/>
    </location>
</feature>
<keyword evidence="9" id="KW-1185">Reference proteome</keyword>
<keyword evidence="2" id="KW-0677">Repeat</keyword>
<proteinExistence type="predicted"/>
<evidence type="ECO:0000256" key="6">
    <source>
        <dbReference type="SAM" id="MobiDB-lite"/>
    </source>
</evidence>
<accession>A0ABP1PQP5</accession>
<evidence type="ECO:0000256" key="4">
    <source>
        <dbReference type="ARBA" id="ARBA00022833"/>
    </source>
</evidence>
<feature type="compositionally biased region" description="Polar residues" evidence="6">
    <location>
        <begin position="205"/>
        <end position="214"/>
    </location>
</feature>
<keyword evidence="1" id="KW-0479">Metal-binding</keyword>
<dbReference type="Pfam" id="PF00096">
    <property type="entry name" value="zf-C2H2"/>
    <property type="match status" value="3"/>
</dbReference>
<dbReference type="EMBL" id="CAXLJM020000007">
    <property type="protein sequence ID" value="CAL8072228.1"/>
    <property type="molecule type" value="Genomic_DNA"/>
</dbReference>
<feature type="domain" description="C2H2-type" evidence="7">
    <location>
        <begin position="438"/>
        <end position="466"/>
    </location>
</feature>
<evidence type="ECO:0000259" key="7">
    <source>
        <dbReference type="PROSITE" id="PS50157"/>
    </source>
</evidence>
<feature type="region of interest" description="Disordered" evidence="6">
    <location>
        <begin position="199"/>
        <end position="293"/>
    </location>
</feature>
<feature type="domain" description="C2H2-type" evidence="7">
    <location>
        <begin position="534"/>
        <end position="562"/>
    </location>
</feature>
<feature type="domain" description="C2H2-type" evidence="7">
    <location>
        <begin position="706"/>
        <end position="733"/>
    </location>
</feature>
<keyword evidence="4" id="KW-0862">Zinc</keyword>
<feature type="compositionally biased region" description="Acidic residues" evidence="6">
    <location>
        <begin position="264"/>
        <end position="276"/>
    </location>
</feature>
<dbReference type="SUPFAM" id="SSF57667">
    <property type="entry name" value="beta-beta-alpha zinc fingers"/>
    <property type="match status" value="5"/>
</dbReference>
<feature type="domain" description="C2H2-type" evidence="7">
    <location>
        <begin position="506"/>
        <end position="533"/>
    </location>
</feature>
<dbReference type="PANTHER" id="PTHR24379:SF121">
    <property type="entry name" value="C2H2-TYPE DOMAIN-CONTAINING PROTEIN"/>
    <property type="match status" value="1"/>
</dbReference>
<name>A0ABP1PQP5_9HEXA</name>
<protein>
    <recommendedName>
        <fullName evidence="7">C2H2-type domain-containing protein</fullName>
    </recommendedName>
</protein>
<feature type="domain" description="C2H2-type" evidence="7">
    <location>
        <begin position="468"/>
        <end position="496"/>
    </location>
</feature>
<dbReference type="Proteomes" id="UP001642540">
    <property type="component" value="Unassembled WGS sequence"/>
</dbReference>
<feature type="compositionally biased region" description="Basic residues" evidence="6">
    <location>
        <begin position="369"/>
        <end position="382"/>
    </location>
</feature>
<feature type="domain" description="C2H2-type" evidence="7">
    <location>
        <begin position="650"/>
        <end position="677"/>
    </location>
</feature>
<reference evidence="8 9" key="1">
    <citation type="submission" date="2024-08" db="EMBL/GenBank/DDBJ databases">
        <authorList>
            <person name="Cucini C."/>
            <person name="Frati F."/>
        </authorList>
    </citation>
    <scope>NUCLEOTIDE SEQUENCE [LARGE SCALE GENOMIC DNA]</scope>
</reference>